<dbReference type="EMBL" id="JACVEL010000003">
    <property type="protein sequence ID" value="MBC9812101.1"/>
    <property type="molecule type" value="Genomic_DNA"/>
</dbReference>
<feature type="chain" id="PRO_5035287848" evidence="1">
    <location>
        <begin position="22"/>
        <end position="443"/>
    </location>
</feature>
<evidence type="ECO:0000259" key="2">
    <source>
        <dbReference type="Pfam" id="PF00144"/>
    </source>
</evidence>
<dbReference type="GO" id="GO:0016787">
    <property type="term" value="F:hydrolase activity"/>
    <property type="evidence" value="ECO:0007669"/>
    <property type="project" value="UniProtKB-KW"/>
</dbReference>
<dbReference type="InterPro" id="IPR050491">
    <property type="entry name" value="AmpC-like"/>
</dbReference>
<dbReference type="InterPro" id="IPR012338">
    <property type="entry name" value="Beta-lactam/transpept-like"/>
</dbReference>
<dbReference type="PANTHER" id="PTHR46825:SF7">
    <property type="entry name" value="D-ALANYL-D-ALANINE CARBOXYPEPTIDASE"/>
    <property type="match status" value="1"/>
</dbReference>
<keyword evidence="4" id="KW-1185">Reference proteome</keyword>
<dbReference type="AlphaFoldDB" id="A0A8J6TX75"/>
<name>A0A8J6TX75_9FLAO</name>
<gene>
    <name evidence="3" type="ORF">H9Y05_06365</name>
</gene>
<dbReference type="RefSeq" id="WP_216713800.1">
    <property type="nucleotide sequence ID" value="NZ_JACVEL010000003.1"/>
</dbReference>
<protein>
    <submittedName>
        <fullName evidence="3">Serine hydrolase</fullName>
    </submittedName>
</protein>
<keyword evidence="3" id="KW-0378">Hydrolase</keyword>
<organism evidence="3 4">
    <name type="scientific">Taishania pollutisoli</name>
    <dbReference type="NCBI Taxonomy" id="2766479"/>
    <lineage>
        <taxon>Bacteria</taxon>
        <taxon>Pseudomonadati</taxon>
        <taxon>Bacteroidota</taxon>
        <taxon>Flavobacteriia</taxon>
        <taxon>Flavobacteriales</taxon>
        <taxon>Crocinitomicaceae</taxon>
        <taxon>Taishania</taxon>
    </lineage>
</organism>
<dbReference type="SUPFAM" id="SSF56601">
    <property type="entry name" value="beta-lactamase/transpeptidase-like"/>
    <property type="match status" value="1"/>
</dbReference>
<keyword evidence="1" id="KW-0732">Signal</keyword>
<dbReference type="InterPro" id="IPR001466">
    <property type="entry name" value="Beta-lactam-related"/>
</dbReference>
<sequence length="443" mass="50590">MKFTRIGSLICFSLTIFTASAQDLHIAKVDSLVSLIEENNRSVGSLVIWKNGEEVYNRDFGQDKIPEQQHDQQTKYKIGSITKTYTAVLIFQLVENGRLSLDDKLGKFFPEMPGAKEITIRQMLNHTSGLGDYTWKKSNPDWLHKKVTEQQILKEIKRQGLVSKPGEKEEYSNSAYYLLAKISEQVYNTDYGTLIRKQICEPLGLKNTTSLLTNPGNVYESFEYNGEGKWVETEDFYFPNTKGAGDIVVTPEDMLQFINALFHYQLLKKETVELMKPLVEQDEYFGRGLMQIPMRTQLLLGHGGDTKGTHSLLGYNEKDSVSIALLINGQRYTRNQFLLGVLSCMYEEPFDFPEFNQVVVSAAELDQYVGVYSSPELPIKITVSHQKEQLYLQGTGQPAIPMEAYDNRKFQFERAGVKVEFVPETNTMHFQQGGIKIEMKKEK</sequence>
<dbReference type="Gene3D" id="3.40.710.10">
    <property type="entry name" value="DD-peptidase/beta-lactamase superfamily"/>
    <property type="match status" value="1"/>
</dbReference>
<evidence type="ECO:0000313" key="3">
    <source>
        <dbReference type="EMBL" id="MBC9812101.1"/>
    </source>
</evidence>
<dbReference type="Pfam" id="PF00144">
    <property type="entry name" value="Beta-lactamase"/>
    <property type="match status" value="1"/>
</dbReference>
<evidence type="ECO:0000313" key="4">
    <source>
        <dbReference type="Proteomes" id="UP000652681"/>
    </source>
</evidence>
<dbReference type="PANTHER" id="PTHR46825">
    <property type="entry name" value="D-ALANYL-D-ALANINE-CARBOXYPEPTIDASE/ENDOPEPTIDASE AMPH"/>
    <property type="match status" value="1"/>
</dbReference>
<dbReference type="Proteomes" id="UP000652681">
    <property type="component" value="Unassembled WGS sequence"/>
</dbReference>
<comment type="caution">
    <text evidence="3">The sequence shown here is derived from an EMBL/GenBank/DDBJ whole genome shotgun (WGS) entry which is preliminary data.</text>
</comment>
<feature type="domain" description="Beta-lactamase-related" evidence="2">
    <location>
        <begin position="38"/>
        <end position="332"/>
    </location>
</feature>
<feature type="signal peptide" evidence="1">
    <location>
        <begin position="1"/>
        <end position="21"/>
    </location>
</feature>
<evidence type="ECO:0000256" key="1">
    <source>
        <dbReference type="SAM" id="SignalP"/>
    </source>
</evidence>
<accession>A0A8J6TX75</accession>
<reference evidence="3" key="1">
    <citation type="submission" date="2020-09" db="EMBL/GenBank/DDBJ databases">
        <title>Taishania pollutisoli gen. nov., sp. nov., Isolated from Tetrabromobisphenol A-Contaminated Soil.</title>
        <authorList>
            <person name="Chen Q."/>
        </authorList>
    </citation>
    <scope>NUCLEOTIDE SEQUENCE</scope>
    <source>
        <strain evidence="3">CZZ-1</strain>
    </source>
</reference>
<proteinExistence type="predicted"/>